<proteinExistence type="predicted"/>
<dbReference type="Proteomes" id="UP000008315">
    <property type="component" value="Chromosome"/>
</dbReference>
<organism evidence="1 2">
    <name type="scientific">Methylotuvimicrobium alcaliphilum (strain DSM 19304 / NCIMB 14124 / VKM B-2133 / 20Z)</name>
    <name type="common">Methylomicrobium alcaliphilum</name>
    <dbReference type="NCBI Taxonomy" id="1091494"/>
    <lineage>
        <taxon>Bacteria</taxon>
        <taxon>Pseudomonadati</taxon>
        <taxon>Pseudomonadota</taxon>
        <taxon>Gammaproteobacteria</taxon>
        <taxon>Methylococcales</taxon>
        <taxon>Methylococcaceae</taxon>
        <taxon>Methylotuvimicrobium</taxon>
    </lineage>
</organism>
<accession>G4SYY7</accession>
<dbReference type="AlphaFoldDB" id="G4SYY7"/>
<sequence length="20" mass="2134">MPASLIYAIGGNKLEQITTL</sequence>
<evidence type="ECO:0000313" key="1">
    <source>
        <dbReference type="EMBL" id="CCE25444.1"/>
    </source>
</evidence>
<keyword evidence="2" id="KW-1185">Reference proteome</keyword>
<protein>
    <submittedName>
        <fullName evidence="1">Uncharacterized protein</fullName>
    </submittedName>
</protein>
<name>G4SYY7_META2</name>
<reference evidence="2" key="1">
    <citation type="journal article" date="2012" name="J. Bacteriol.">
        <title>Genome sequence of the haloalkaliphilic methanotrophic bacterium Methylomicrobium alcaliphilum 20Z.</title>
        <authorList>
            <person name="Vuilleumier S."/>
            <person name="Khmelenina V.N."/>
            <person name="Bringel F."/>
            <person name="Reshetnikov A.S."/>
            <person name="Lajus A."/>
            <person name="Mangenot S."/>
            <person name="Rouy Z."/>
            <person name="Op den Camp H.J."/>
            <person name="Jetten M.S."/>
            <person name="Dispirito A.A."/>
            <person name="Dunfield P."/>
            <person name="Klotz M.G."/>
            <person name="Semrau J.D."/>
            <person name="Stein L.Y."/>
            <person name="Barbe V."/>
            <person name="Medigue C."/>
            <person name="Trotsenko Y.A."/>
            <person name="Kalyuzhnaya M.G."/>
        </authorList>
    </citation>
    <scope>NUCLEOTIDE SEQUENCE [LARGE SCALE GENOMIC DNA]</scope>
    <source>
        <strain evidence="2">DSM 19304 / NCIMB 14124 / VKM B-2133 / 20Z</strain>
    </source>
</reference>
<dbReference type="HOGENOM" id="CLU_3428260_0_0_6"/>
<dbReference type="KEGG" id="mah:MEALZ_3788"/>
<gene>
    <name evidence="1" type="ordered locus">MEALZ_3788</name>
</gene>
<evidence type="ECO:0000313" key="2">
    <source>
        <dbReference type="Proteomes" id="UP000008315"/>
    </source>
</evidence>
<dbReference type="EMBL" id="FO082060">
    <property type="protein sequence ID" value="CCE25444.1"/>
    <property type="molecule type" value="Genomic_DNA"/>
</dbReference>